<dbReference type="FunFam" id="2.70.70.10:FF:000001">
    <property type="entry name" value="PTS system glucose-specific IIA component"/>
    <property type="match status" value="1"/>
</dbReference>
<dbReference type="Gene3D" id="3.30.1360.60">
    <property type="entry name" value="Glucose permease domain IIB"/>
    <property type="match status" value="1"/>
</dbReference>
<name>A0A2A7AAR5_9FIRM</name>
<keyword evidence="7 12" id="KW-0812">Transmembrane</keyword>
<feature type="transmembrane region" description="Helical" evidence="12">
    <location>
        <begin position="111"/>
        <end position="135"/>
    </location>
</feature>
<dbReference type="PROSITE" id="PS51103">
    <property type="entry name" value="PTS_EIIC_TYPE_1"/>
    <property type="match status" value="1"/>
</dbReference>
<evidence type="ECO:0000256" key="7">
    <source>
        <dbReference type="ARBA" id="ARBA00022692"/>
    </source>
</evidence>
<dbReference type="GO" id="GO:0009401">
    <property type="term" value="P:phosphoenolpyruvate-dependent sugar phosphotransferase system"/>
    <property type="evidence" value="ECO:0007669"/>
    <property type="project" value="UniProtKB-KW"/>
</dbReference>
<dbReference type="GO" id="GO:0005886">
    <property type="term" value="C:plasma membrane"/>
    <property type="evidence" value="ECO:0007669"/>
    <property type="project" value="UniProtKB-SubCell"/>
</dbReference>
<dbReference type="CDD" id="cd00212">
    <property type="entry name" value="PTS_IIB_glc"/>
    <property type="match status" value="1"/>
</dbReference>
<feature type="transmembrane region" description="Helical" evidence="12">
    <location>
        <begin position="319"/>
        <end position="339"/>
    </location>
</feature>
<evidence type="ECO:0000256" key="2">
    <source>
        <dbReference type="ARBA" id="ARBA00022448"/>
    </source>
</evidence>
<dbReference type="InterPro" id="IPR001127">
    <property type="entry name" value="PTS_EIIA_1_perm"/>
</dbReference>
<feature type="transmembrane region" description="Helical" evidence="12">
    <location>
        <begin position="351"/>
        <end position="371"/>
    </location>
</feature>
<dbReference type="Pfam" id="PF00358">
    <property type="entry name" value="PTS_EIIA_1"/>
    <property type="match status" value="1"/>
</dbReference>
<dbReference type="PROSITE" id="PS51093">
    <property type="entry name" value="PTS_EIIA_TYPE_1"/>
    <property type="match status" value="1"/>
</dbReference>
<dbReference type="PROSITE" id="PS01035">
    <property type="entry name" value="PTS_EIIB_TYPE_1_CYS"/>
    <property type="match status" value="1"/>
</dbReference>
<dbReference type="InterPro" id="IPR001996">
    <property type="entry name" value="PTS_IIB_1"/>
</dbReference>
<reference evidence="16 17" key="1">
    <citation type="journal article" date="2017" name="Front. Microbiol.">
        <title>New Insights into the Diversity of the Genus Faecalibacterium.</title>
        <authorList>
            <person name="Benevides L."/>
            <person name="Burman S."/>
            <person name="Martin R."/>
            <person name="Robert V."/>
            <person name="Thomas M."/>
            <person name="Miquel S."/>
            <person name="Chain F."/>
            <person name="Sokol H."/>
            <person name="Bermudez-Humaran L.G."/>
            <person name="Morrison M."/>
            <person name="Langella P."/>
            <person name="Azevedo V.A."/>
            <person name="Chatel J.M."/>
            <person name="Soares S."/>
        </authorList>
    </citation>
    <scope>NUCLEOTIDE SEQUENCE [LARGE SCALE GENOMIC DNA]</scope>
    <source>
        <strain evidence="16 17">CNCM I 4573</strain>
    </source>
</reference>
<dbReference type="InterPro" id="IPR011055">
    <property type="entry name" value="Dup_hybrid_motif"/>
</dbReference>
<dbReference type="PROSITE" id="PS51098">
    <property type="entry name" value="PTS_EIIB_TYPE_1"/>
    <property type="match status" value="1"/>
</dbReference>
<evidence type="ECO:0000256" key="10">
    <source>
        <dbReference type="ARBA" id="ARBA00023136"/>
    </source>
</evidence>
<feature type="transmembrane region" description="Helical" evidence="12">
    <location>
        <begin position="147"/>
        <end position="167"/>
    </location>
</feature>
<dbReference type="PANTHER" id="PTHR30175">
    <property type="entry name" value="PHOSPHOTRANSFERASE SYSTEM TRANSPORT PROTEIN"/>
    <property type="match status" value="1"/>
</dbReference>
<feature type="transmembrane region" description="Helical" evidence="12">
    <location>
        <begin position="423"/>
        <end position="445"/>
    </location>
</feature>
<accession>A0A2A7AAR5</accession>
<dbReference type="SUPFAM" id="SSF51261">
    <property type="entry name" value="Duplicated hybrid motif"/>
    <property type="match status" value="1"/>
</dbReference>
<keyword evidence="3" id="KW-1003">Cell membrane</keyword>
<dbReference type="GO" id="GO:0008982">
    <property type="term" value="F:protein-N(PI)-phosphohistidine-sugar phosphotransferase activity"/>
    <property type="evidence" value="ECO:0007669"/>
    <property type="project" value="InterPro"/>
</dbReference>
<evidence type="ECO:0000256" key="3">
    <source>
        <dbReference type="ARBA" id="ARBA00022475"/>
    </source>
</evidence>
<feature type="transmembrane region" description="Helical" evidence="12">
    <location>
        <begin position="174"/>
        <end position="193"/>
    </location>
</feature>
<dbReference type="GO" id="GO:0090589">
    <property type="term" value="F:protein-phosphocysteine-trehalose phosphotransferase system transporter activity"/>
    <property type="evidence" value="ECO:0007669"/>
    <property type="project" value="TreeGrafter"/>
</dbReference>
<dbReference type="Gene3D" id="2.70.70.10">
    <property type="entry name" value="Glucose Permease (Domain IIA)"/>
    <property type="match status" value="1"/>
</dbReference>
<feature type="domain" description="PTS EIIC type-1" evidence="15">
    <location>
        <begin position="110"/>
        <end position="457"/>
    </location>
</feature>
<evidence type="ECO:0000259" key="14">
    <source>
        <dbReference type="PROSITE" id="PS51098"/>
    </source>
</evidence>
<sequence>MGKYKELAADIVAHVGGKENVTGLRHCFTRLRFNLADDKKADTAYLKNRDGVISVVNSGGEYMVVIGEHVHDVYLDVCEVLGVDAGDSGQVKNSDASAAQKKNPLMQVVNIVMAAMAPLMNLMCAAGIIKGILSIAVLCGLPSDSGYYQLFNAIGDAIFYFMPMLLGMNLAKKFAIDPVFGFLVGAAMLYPTIQGVDLNLFGMTVNATYTSTFLPVVFTMAIAIPLYKWLEKRVSKLVKSFMVPAIALAVAVPLGFSLVGPAANMVGNALNVVLTVIFDTVPLVAFIIFGGLYQVFVLFGIHGAICMVPFMELLQGHPVRMLVCTLIPCFAQTGVVLAVCLKTKDKKLKDIALPAFFSGIFGVTEPAIYGVTLPRIKMFVIACIGAAAGSAVGAITGLTLYSYAGMGVIGLLGMINPNGATNFVGIILMVAVAFGFSFVMAWFTYKDEDGTSENALTEQGEKNQKKHAEKAAAKAAKNAAGLQKTEIAAPMSGAVKPLGACSDEAFASEVLGKGVVIVPENGIVTAPFDGVVENLFATRHAIALKDKKGCSVLIHIGMDTVRLDGEGFKAFVKQGDTVKKGDKLLEVDINTVKAKGYSLETPVLVTDADQYADVVEMAGQTVKAGEPLLTVLK</sequence>
<feature type="domain" description="PTS EIIA type-1" evidence="13">
    <location>
        <begin position="503"/>
        <end position="607"/>
    </location>
</feature>
<dbReference type="InterPro" id="IPR050558">
    <property type="entry name" value="PTS_Sugar-Specific_Components"/>
</dbReference>
<keyword evidence="5" id="KW-0808">Transferase</keyword>
<keyword evidence="8" id="KW-0418">Kinase</keyword>
<dbReference type="Pfam" id="PF02378">
    <property type="entry name" value="PTS_EIIC"/>
    <property type="match status" value="1"/>
</dbReference>
<dbReference type="AlphaFoldDB" id="A0A2A7AAR5"/>
<organism evidence="16 17">
    <name type="scientific">Faecalibacterium prausnitzii</name>
    <dbReference type="NCBI Taxonomy" id="853"/>
    <lineage>
        <taxon>Bacteria</taxon>
        <taxon>Bacillati</taxon>
        <taxon>Bacillota</taxon>
        <taxon>Clostridia</taxon>
        <taxon>Eubacteriales</taxon>
        <taxon>Oscillospiraceae</taxon>
        <taxon>Faecalibacterium</taxon>
    </lineage>
</organism>
<dbReference type="PANTHER" id="PTHR30175:SF1">
    <property type="entry name" value="PTS SYSTEM ARBUTIN-, CELLOBIOSE-, AND SALICIN-SPECIFIC EIIBC COMPONENT-RELATED"/>
    <property type="match status" value="1"/>
</dbReference>
<dbReference type="InterPro" id="IPR018113">
    <property type="entry name" value="PTrfase_EIIB_Cys"/>
</dbReference>
<dbReference type="NCBIfam" id="TIGR00830">
    <property type="entry name" value="PTBA"/>
    <property type="match status" value="1"/>
</dbReference>
<evidence type="ECO:0000259" key="13">
    <source>
        <dbReference type="PROSITE" id="PS51093"/>
    </source>
</evidence>
<dbReference type="InterPro" id="IPR013013">
    <property type="entry name" value="PTS_EIIC_1"/>
</dbReference>
<dbReference type="PROSITE" id="PS00371">
    <property type="entry name" value="PTS_EIIA_TYPE_1_HIS"/>
    <property type="match status" value="1"/>
</dbReference>
<evidence type="ECO:0000256" key="5">
    <source>
        <dbReference type="ARBA" id="ARBA00022679"/>
    </source>
</evidence>
<dbReference type="Proteomes" id="UP000220157">
    <property type="component" value="Unassembled WGS sequence"/>
</dbReference>
<evidence type="ECO:0000256" key="12">
    <source>
        <dbReference type="SAM" id="Phobius"/>
    </source>
</evidence>
<feature type="active site" description="Phosphocysteine intermediate; for EIIB activity" evidence="11">
    <location>
        <position position="27"/>
    </location>
</feature>
<feature type="transmembrane region" description="Helical" evidence="12">
    <location>
        <begin position="378"/>
        <end position="403"/>
    </location>
</feature>
<evidence type="ECO:0000256" key="8">
    <source>
        <dbReference type="ARBA" id="ARBA00022777"/>
    </source>
</evidence>
<evidence type="ECO:0000313" key="17">
    <source>
        <dbReference type="Proteomes" id="UP000220157"/>
    </source>
</evidence>
<evidence type="ECO:0000256" key="6">
    <source>
        <dbReference type="ARBA" id="ARBA00022683"/>
    </source>
</evidence>
<dbReference type="EMBL" id="NMTW01000026">
    <property type="protein sequence ID" value="PDX76191.1"/>
    <property type="molecule type" value="Genomic_DNA"/>
</dbReference>
<feature type="transmembrane region" description="Helical" evidence="12">
    <location>
        <begin position="242"/>
        <end position="263"/>
    </location>
</feature>
<keyword evidence="4" id="KW-0762">Sugar transport</keyword>
<feature type="domain" description="PTS EIIB type-1" evidence="14">
    <location>
        <begin position="5"/>
        <end position="87"/>
    </location>
</feature>
<dbReference type="GO" id="GO:0016301">
    <property type="term" value="F:kinase activity"/>
    <property type="evidence" value="ECO:0007669"/>
    <property type="project" value="UniProtKB-KW"/>
</dbReference>
<evidence type="ECO:0000256" key="4">
    <source>
        <dbReference type="ARBA" id="ARBA00022597"/>
    </source>
</evidence>
<dbReference type="RefSeq" id="WP_097785238.1">
    <property type="nucleotide sequence ID" value="NZ_NMTW01000026.1"/>
</dbReference>
<dbReference type="InterPro" id="IPR036878">
    <property type="entry name" value="Glu_permease_IIB"/>
</dbReference>
<proteinExistence type="predicted"/>
<dbReference type="SUPFAM" id="SSF55604">
    <property type="entry name" value="Glucose permease domain IIB"/>
    <property type="match status" value="1"/>
</dbReference>
<dbReference type="InterPro" id="IPR003352">
    <property type="entry name" value="PTS_EIIC"/>
</dbReference>
<evidence type="ECO:0000256" key="9">
    <source>
        <dbReference type="ARBA" id="ARBA00022989"/>
    </source>
</evidence>
<comment type="caution">
    <text evidence="16">The sequence shown here is derived from an EMBL/GenBank/DDBJ whole genome shotgun (WGS) entry which is preliminary data.</text>
</comment>
<comment type="subcellular location">
    <subcellularLocation>
        <location evidence="1">Cell membrane</location>
        <topology evidence="1">Multi-pass membrane protein</topology>
    </subcellularLocation>
</comment>
<keyword evidence="6" id="KW-0598">Phosphotransferase system</keyword>
<evidence type="ECO:0000256" key="1">
    <source>
        <dbReference type="ARBA" id="ARBA00004651"/>
    </source>
</evidence>
<evidence type="ECO:0000256" key="11">
    <source>
        <dbReference type="PROSITE-ProRule" id="PRU00421"/>
    </source>
</evidence>
<evidence type="ECO:0000259" key="15">
    <source>
        <dbReference type="PROSITE" id="PS51103"/>
    </source>
</evidence>
<keyword evidence="9 12" id="KW-1133">Transmembrane helix</keyword>
<keyword evidence="2" id="KW-0813">Transport</keyword>
<feature type="transmembrane region" description="Helical" evidence="12">
    <location>
        <begin position="283"/>
        <end position="307"/>
    </location>
</feature>
<gene>
    <name evidence="16" type="ORF">CGS56_05810</name>
</gene>
<dbReference type="GO" id="GO:0015771">
    <property type="term" value="P:trehalose transport"/>
    <property type="evidence" value="ECO:0007669"/>
    <property type="project" value="TreeGrafter"/>
</dbReference>
<evidence type="ECO:0000313" key="16">
    <source>
        <dbReference type="EMBL" id="PDX76191.1"/>
    </source>
</evidence>
<dbReference type="Pfam" id="PF00367">
    <property type="entry name" value="PTS_EIIB"/>
    <property type="match status" value="1"/>
</dbReference>
<feature type="transmembrane region" description="Helical" evidence="12">
    <location>
        <begin position="213"/>
        <end position="230"/>
    </location>
</feature>
<protein>
    <submittedName>
        <fullName evidence="16">PTS beta-glucoside transporter subunit EIIBCA</fullName>
    </submittedName>
</protein>
<keyword evidence="10 12" id="KW-0472">Membrane</keyword>